<reference evidence="2 3" key="1">
    <citation type="journal article" date="2008" name="Nature">
        <title>The genome of the model beetle and pest Tribolium castaneum.</title>
        <authorList>
            <consortium name="Tribolium Genome Sequencing Consortium"/>
            <person name="Richards S."/>
            <person name="Gibbs R.A."/>
            <person name="Weinstock G.M."/>
            <person name="Brown S.J."/>
            <person name="Denell R."/>
            <person name="Beeman R.W."/>
            <person name="Gibbs R."/>
            <person name="Beeman R.W."/>
            <person name="Brown S.J."/>
            <person name="Bucher G."/>
            <person name="Friedrich M."/>
            <person name="Grimmelikhuijzen C.J."/>
            <person name="Klingler M."/>
            <person name="Lorenzen M."/>
            <person name="Richards S."/>
            <person name="Roth S."/>
            <person name="Schroder R."/>
            <person name="Tautz D."/>
            <person name="Zdobnov E.M."/>
            <person name="Muzny D."/>
            <person name="Gibbs R.A."/>
            <person name="Weinstock G.M."/>
            <person name="Attaway T."/>
            <person name="Bell S."/>
            <person name="Buhay C.J."/>
            <person name="Chandrabose M.N."/>
            <person name="Chavez D."/>
            <person name="Clerk-Blankenburg K.P."/>
            <person name="Cree A."/>
            <person name="Dao M."/>
            <person name="Davis C."/>
            <person name="Chacko J."/>
            <person name="Dinh H."/>
            <person name="Dugan-Rocha S."/>
            <person name="Fowler G."/>
            <person name="Garner T.T."/>
            <person name="Garnes J."/>
            <person name="Gnirke A."/>
            <person name="Hawes A."/>
            <person name="Hernandez J."/>
            <person name="Hines S."/>
            <person name="Holder M."/>
            <person name="Hume J."/>
            <person name="Jhangiani S.N."/>
            <person name="Joshi V."/>
            <person name="Khan Z.M."/>
            <person name="Jackson L."/>
            <person name="Kovar C."/>
            <person name="Kowis A."/>
            <person name="Lee S."/>
            <person name="Lewis L.R."/>
            <person name="Margolis J."/>
            <person name="Morgan M."/>
            <person name="Nazareth L.V."/>
            <person name="Nguyen N."/>
            <person name="Okwuonu G."/>
            <person name="Parker D."/>
            <person name="Richards S."/>
            <person name="Ruiz S.J."/>
            <person name="Santibanez J."/>
            <person name="Savard J."/>
            <person name="Scherer S.E."/>
            <person name="Schneider B."/>
            <person name="Sodergren E."/>
            <person name="Tautz D."/>
            <person name="Vattahil S."/>
            <person name="Villasana D."/>
            <person name="White C.S."/>
            <person name="Wright R."/>
            <person name="Park Y."/>
            <person name="Beeman R.W."/>
            <person name="Lord J."/>
            <person name="Oppert B."/>
            <person name="Lorenzen M."/>
            <person name="Brown S."/>
            <person name="Wang L."/>
            <person name="Savard J."/>
            <person name="Tautz D."/>
            <person name="Richards S."/>
            <person name="Weinstock G."/>
            <person name="Gibbs R.A."/>
            <person name="Liu Y."/>
            <person name="Worley K."/>
            <person name="Weinstock G."/>
            <person name="Elsik C.G."/>
            <person name="Reese J.T."/>
            <person name="Elhaik E."/>
            <person name="Landan G."/>
            <person name="Graur D."/>
            <person name="Arensburger P."/>
            <person name="Atkinson P."/>
            <person name="Beeman R.W."/>
            <person name="Beidler J."/>
            <person name="Brown S.J."/>
            <person name="Demuth J.P."/>
            <person name="Drury D.W."/>
            <person name="Du Y.Z."/>
            <person name="Fujiwara H."/>
            <person name="Lorenzen M."/>
            <person name="Maselli V."/>
            <person name="Osanai M."/>
            <person name="Park Y."/>
            <person name="Robertson H.M."/>
            <person name="Tu Z."/>
            <person name="Wang J.J."/>
            <person name="Wang S."/>
            <person name="Richards S."/>
            <person name="Song H."/>
            <person name="Zhang L."/>
            <person name="Sodergren E."/>
            <person name="Werner D."/>
            <person name="Stanke M."/>
            <person name="Morgenstern B."/>
            <person name="Solovyev V."/>
            <person name="Kosarev P."/>
            <person name="Brown G."/>
            <person name="Chen H.C."/>
            <person name="Ermolaeva O."/>
            <person name="Hlavina W."/>
            <person name="Kapustin Y."/>
            <person name="Kiryutin B."/>
            <person name="Kitts P."/>
            <person name="Maglott D."/>
            <person name="Pruitt K."/>
            <person name="Sapojnikov V."/>
            <person name="Souvorov A."/>
            <person name="Mackey A.J."/>
            <person name="Waterhouse R.M."/>
            <person name="Wyder S."/>
            <person name="Zdobnov E.M."/>
            <person name="Zdobnov E.M."/>
            <person name="Wyder S."/>
            <person name="Kriventseva E.V."/>
            <person name="Kadowaki T."/>
            <person name="Bork P."/>
            <person name="Aranda M."/>
            <person name="Bao R."/>
            <person name="Beermann A."/>
            <person name="Berns N."/>
            <person name="Bolognesi R."/>
            <person name="Bonneton F."/>
            <person name="Bopp D."/>
            <person name="Brown S.J."/>
            <person name="Bucher G."/>
            <person name="Butts T."/>
            <person name="Chaumot A."/>
            <person name="Denell R.E."/>
            <person name="Ferrier D.E."/>
            <person name="Friedrich M."/>
            <person name="Gordon C.M."/>
            <person name="Jindra M."/>
            <person name="Klingler M."/>
            <person name="Lan Q."/>
            <person name="Lattorff H.M."/>
            <person name="Laudet V."/>
            <person name="von Levetsow C."/>
            <person name="Liu Z."/>
            <person name="Lutz R."/>
            <person name="Lynch J.A."/>
            <person name="da Fonseca R.N."/>
            <person name="Posnien N."/>
            <person name="Reuter R."/>
            <person name="Roth S."/>
            <person name="Savard J."/>
            <person name="Schinko J.B."/>
            <person name="Schmitt C."/>
            <person name="Schoppmeier M."/>
            <person name="Schroder R."/>
            <person name="Shippy T.D."/>
            <person name="Simonnet F."/>
            <person name="Marques-Souza H."/>
            <person name="Tautz D."/>
            <person name="Tomoyasu Y."/>
            <person name="Trauner J."/>
            <person name="Van der Zee M."/>
            <person name="Vervoort M."/>
            <person name="Wittkopp N."/>
            <person name="Wimmer E.A."/>
            <person name="Yang X."/>
            <person name="Jones A.K."/>
            <person name="Sattelle D.B."/>
            <person name="Ebert P.R."/>
            <person name="Nelson D."/>
            <person name="Scott J.G."/>
            <person name="Beeman R.W."/>
            <person name="Muthukrishnan S."/>
            <person name="Kramer K.J."/>
            <person name="Arakane Y."/>
            <person name="Beeman R.W."/>
            <person name="Zhu Q."/>
            <person name="Hogenkamp D."/>
            <person name="Dixit R."/>
            <person name="Oppert B."/>
            <person name="Jiang H."/>
            <person name="Zou Z."/>
            <person name="Marshall J."/>
            <person name="Elpidina E."/>
            <person name="Vinokurov K."/>
            <person name="Oppert C."/>
            <person name="Zou Z."/>
            <person name="Evans J."/>
            <person name="Lu Z."/>
            <person name="Zhao P."/>
            <person name="Sumathipala N."/>
            <person name="Altincicek B."/>
            <person name="Vilcinskas A."/>
            <person name="Williams M."/>
            <person name="Hultmark D."/>
            <person name="Hetru C."/>
            <person name="Jiang H."/>
            <person name="Grimmelikhuijzen C.J."/>
            <person name="Hauser F."/>
            <person name="Cazzamali G."/>
            <person name="Williamson M."/>
            <person name="Park Y."/>
            <person name="Li B."/>
            <person name="Tanaka Y."/>
            <person name="Predel R."/>
            <person name="Neupert S."/>
            <person name="Schachtner J."/>
            <person name="Verleyen P."/>
            <person name="Raible F."/>
            <person name="Bork P."/>
            <person name="Friedrich M."/>
            <person name="Walden K.K."/>
            <person name="Robertson H.M."/>
            <person name="Angeli S."/>
            <person name="Foret S."/>
            <person name="Bucher G."/>
            <person name="Schuetz S."/>
            <person name="Maleszka R."/>
            <person name="Wimmer E.A."/>
            <person name="Beeman R.W."/>
            <person name="Lorenzen M."/>
            <person name="Tomoyasu Y."/>
            <person name="Miller S.C."/>
            <person name="Grossmann D."/>
            <person name="Bucher G."/>
        </authorList>
    </citation>
    <scope>NUCLEOTIDE SEQUENCE [LARGE SCALE GENOMIC DNA]</scope>
    <source>
        <strain evidence="2 3">Georgia GA2</strain>
    </source>
</reference>
<accession>D6WHV0</accession>
<dbReference type="InParanoid" id="D6WHV0"/>
<dbReference type="HOGENOM" id="CLU_2761067_0_0_1"/>
<protein>
    <submittedName>
        <fullName evidence="2">Uncharacterized protein</fullName>
    </submittedName>
</protein>
<dbReference type="Proteomes" id="UP000007266">
    <property type="component" value="Linkage group 3"/>
</dbReference>
<feature type="compositionally biased region" description="Polar residues" evidence="1">
    <location>
        <begin position="50"/>
        <end position="60"/>
    </location>
</feature>
<evidence type="ECO:0000256" key="1">
    <source>
        <dbReference type="SAM" id="MobiDB-lite"/>
    </source>
</evidence>
<reference evidence="2 3" key="2">
    <citation type="journal article" date="2010" name="Nucleic Acids Res.">
        <title>BeetleBase in 2010: revisions to provide comprehensive genomic information for Tribolium castaneum.</title>
        <authorList>
            <person name="Kim H.S."/>
            <person name="Murphy T."/>
            <person name="Xia J."/>
            <person name="Caragea D."/>
            <person name="Park Y."/>
            <person name="Beeman R.W."/>
            <person name="Lorenzen M.D."/>
            <person name="Butcher S."/>
            <person name="Manak J.R."/>
            <person name="Brown S.J."/>
        </authorList>
    </citation>
    <scope>GENOME REANNOTATION</scope>
    <source>
        <strain evidence="2 3">Georgia GA2</strain>
    </source>
</reference>
<name>D6WHV0_TRICA</name>
<keyword evidence="3" id="KW-1185">Reference proteome</keyword>
<dbReference type="AlphaFoldDB" id="D6WHV0"/>
<organism evidence="2 3">
    <name type="scientific">Tribolium castaneum</name>
    <name type="common">Red flour beetle</name>
    <dbReference type="NCBI Taxonomy" id="7070"/>
    <lineage>
        <taxon>Eukaryota</taxon>
        <taxon>Metazoa</taxon>
        <taxon>Ecdysozoa</taxon>
        <taxon>Arthropoda</taxon>
        <taxon>Hexapoda</taxon>
        <taxon>Insecta</taxon>
        <taxon>Pterygota</taxon>
        <taxon>Neoptera</taxon>
        <taxon>Endopterygota</taxon>
        <taxon>Coleoptera</taxon>
        <taxon>Polyphaga</taxon>
        <taxon>Cucujiformia</taxon>
        <taxon>Tenebrionidae</taxon>
        <taxon>Tenebrionidae incertae sedis</taxon>
        <taxon>Tribolium</taxon>
    </lineage>
</organism>
<sequence>MQHPLQLQKVSTTAAERALLRVRDVPPAGLRNRQHPSRVLERVSRPLQDPTLQTSSKQQSLRPLLKSLLV</sequence>
<evidence type="ECO:0000313" key="2">
    <source>
        <dbReference type="EMBL" id="EFA00697.1"/>
    </source>
</evidence>
<proteinExistence type="predicted"/>
<dbReference type="EMBL" id="KQ971321">
    <property type="protein sequence ID" value="EFA00697.1"/>
    <property type="molecule type" value="Genomic_DNA"/>
</dbReference>
<gene>
    <name evidence="2" type="primary">GLEAN_03576</name>
    <name evidence="2" type="ORF">TcasGA2_TC003576</name>
</gene>
<evidence type="ECO:0000313" key="3">
    <source>
        <dbReference type="Proteomes" id="UP000007266"/>
    </source>
</evidence>
<feature type="region of interest" description="Disordered" evidence="1">
    <location>
        <begin position="25"/>
        <end position="60"/>
    </location>
</feature>